<evidence type="ECO:0000313" key="3">
    <source>
        <dbReference type="Proteomes" id="UP000467840"/>
    </source>
</evidence>
<dbReference type="Proteomes" id="UP000467840">
    <property type="component" value="Chromosome 4"/>
</dbReference>
<dbReference type="EMBL" id="JAAGAX010000010">
    <property type="protein sequence ID" value="KAF2300948.1"/>
    <property type="molecule type" value="Genomic_DNA"/>
</dbReference>
<accession>A0A6A6LL00</accession>
<keyword evidence="3" id="KW-1185">Reference proteome</keyword>
<evidence type="ECO:0000256" key="1">
    <source>
        <dbReference type="SAM" id="MobiDB-lite"/>
    </source>
</evidence>
<proteinExistence type="predicted"/>
<feature type="compositionally biased region" description="Low complexity" evidence="1">
    <location>
        <begin position="8"/>
        <end position="23"/>
    </location>
</feature>
<comment type="caution">
    <text evidence="2">The sequence shown here is derived from an EMBL/GenBank/DDBJ whole genome shotgun (WGS) entry which is preliminary data.</text>
</comment>
<dbReference type="AlphaFoldDB" id="A0A6A6LL00"/>
<reference evidence="2 3" key="1">
    <citation type="journal article" date="2020" name="Mol. Plant">
        <title>The Chromosome-Based Rubber Tree Genome Provides New Insights into Spurge Genome Evolution and Rubber Biosynthesis.</title>
        <authorList>
            <person name="Liu J."/>
            <person name="Shi C."/>
            <person name="Shi C.C."/>
            <person name="Li W."/>
            <person name="Zhang Q.J."/>
            <person name="Zhang Y."/>
            <person name="Li K."/>
            <person name="Lu H.F."/>
            <person name="Shi C."/>
            <person name="Zhu S.T."/>
            <person name="Xiao Z.Y."/>
            <person name="Nan H."/>
            <person name="Yue Y."/>
            <person name="Zhu X.G."/>
            <person name="Wu Y."/>
            <person name="Hong X.N."/>
            <person name="Fan G.Y."/>
            <person name="Tong Y."/>
            <person name="Zhang D."/>
            <person name="Mao C.L."/>
            <person name="Liu Y.L."/>
            <person name="Hao S.J."/>
            <person name="Liu W.Q."/>
            <person name="Lv M.Q."/>
            <person name="Zhang H.B."/>
            <person name="Liu Y."/>
            <person name="Hu-Tang G.R."/>
            <person name="Wang J.P."/>
            <person name="Wang J.H."/>
            <person name="Sun Y.H."/>
            <person name="Ni S.B."/>
            <person name="Chen W.B."/>
            <person name="Zhang X.C."/>
            <person name="Jiao Y.N."/>
            <person name="Eichler E.E."/>
            <person name="Li G.H."/>
            <person name="Liu X."/>
            <person name="Gao L.Z."/>
        </authorList>
    </citation>
    <scope>NUCLEOTIDE SEQUENCE [LARGE SCALE GENOMIC DNA]</scope>
    <source>
        <strain evidence="3">cv. GT1</strain>
        <tissue evidence="2">Leaf</tissue>
    </source>
</reference>
<feature type="region of interest" description="Disordered" evidence="1">
    <location>
        <begin position="1"/>
        <end position="26"/>
    </location>
</feature>
<evidence type="ECO:0000313" key="2">
    <source>
        <dbReference type="EMBL" id="KAF2300948.1"/>
    </source>
</evidence>
<name>A0A6A6LL00_HEVBR</name>
<sequence>MDTDVTMVPAGEASSSVAGPSSSTKKPKRFEIKKWNAVALWAWGLFSRLQNPNPDIHIYDFVFVFLDCLYLCLPDFALSAKRIKQALQVRSALLPGVCAIMLFTSTASADGSRPAKCALLTIASGNSKSMATRITVTSGTAGSKI</sequence>
<organism evidence="2 3">
    <name type="scientific">Hevea brasiliensis</name>
    <name type="common">Para rubber tree</name>
    <name type="synonym">Siphonia brasiliensis</name>
    <dbReference type="NCBI Taxonomy" id="3981"/>
    <lineage>
        <taxon>Eukaryota</taxon>
        <taxon>Viridiplantae</taxon>
        <taxon>Streptophyta</taxon>
        <taxon>Embryophyta</taxon>
        <taxon>Tracheophyta</taxon>
        <taxon>Spermatophyta</taxon>
        <taxon>Magnoliopsida</taxon>
        <taxon>eudicotyledons</taxon>
        <taxon>Gunneridae</taxon>
        <taxon>Pentapetalae</taxon>
        <taxon>rosids</taxon>
        <taxon>fabids</taxon>
        <taxon>Malpighiales</taxon>
        <taxon>Euphorbiaceae</taxon>
        <taxon>Crotonoideae</taxon>
        <taxon>Micrandreae</taxon>
        <taxon>Hevea</taxon>
    </lineage>
</organism>
<protein>
    <submittedName>
        <fullName evidence="2">Uncharacterized protein</fullName>
    </submittedName>
</protein>
<gene>
    <name evidence="2" type="ORF">GH714_018522</name>
</gene>